<organism evidence="2 3">
    <name type="scientific">Hibiscus sabdariffa</name>
    <name type="common">roselle</name>
    <dbReference type="NCBI Taxonomy" id="183260"/>
    <lineage>
        <taxon>Eukaryota</taxon>
        <taxon>Viridiplantae</taxon>
        <taxon>Streptophyta</taxon>
        <taxon>Embryophyta</taxon>
        <taxon>Tracheophyta</taxon>
        <taxon>Spermatophyta</taxon>
        <taxon>Magnoliopsida</taxon>
        <taxon>eudicotyledons</taxon>
        <taxon>Gunneridae</taxon>
        <taxon>Pentapetalae</taxon>
        <taxon>rosids</taxon>
        <taxon>malvids</taxon>
        <taxon>Malvales</taxon>
        <taxon>Malvaceae</taxon>
        <taxon>Malvoideae</taxon>
        <taxon>Hibiscus</taxon>
    </lineage>
</organism>
<proteinExistence type="predicted"/>
<gene>
    <name evidence="2" type="ORF">V6N11_046735</name>
</gene>
<sequence length="245" mass="25210">MWSGAASSDWASGGDNGVLGAEPKGESRVDCLLAGMEGGVELGLGVEVWLGTGKTCEVAAGGERAVGADGPASSVVAAGEWEGLVGGVGIATLMGAASTTSILRKYSFLDQPAFSAVYLPLAGCNFLGDDFPNIKAVAHYDDVDQHQPSAIDCLVVGEEVFDGSVILVFKTSEQGIDARVCVGQTEYLIYAEFAQSSVDGGLQAVVFKSVVEEEPLFFPSVLGSHYGISCSSFCVSRLVGHDLGG</sequence>
<evidence type="ECO:0000256" key="1">
    <source>
        <dbReference type="SAM" id="MobiDB-lite"/>
    </source>
</evidence>
<dbReference type="EMBL" id="JBBPBN010000149">
    <property type="protein sequence ID" value="KAK8975266.1"/>
    <property type="molecule type" value="Genomic_DNA"/>
</dbReference>
<keyword evidence="3" id="KW-1185">Reference proteome</keyword>
<feature type="region of interest" description="Disordered" evidence="1">
    <location>
        <begin position="1"/>
        <end position="22"/>
    </location>
</feature>
<accession>A0ABR2NGH5</accession>
<comment type="caution">
    <text evidence="2">The sequence shown here is derived from an EMBL/GenBank/DDBJ whole genome shotgun (WGS) entry which is preliminary data.</text>
</comment>
<dbReference type="Proteomes" id="UP001396334">
    <property type="component" value="Unassembled WGS sequence"/>
</dbReference>
<protein>
    <submittedName>
        <fullName evidence="2">Uncharacterized protein</fullName>
    </submittedName>
</protein>
<feature type="compositionally biased region" description="Low complexity" evidence="1">
    <location>
        <begin position="1"/>
        <end position="13"/>
    </location>
</feature>
<evidence type="ECO:0000313" key="3">
    <source>
        <dbReference type="Proteomes" id="UP001396334"/>
    </source>
</evidence>
<evidence type="ECO:0000313" key="2">
    <source>
        <dbReference type="EMBL" id="KAK8975266.1"/>
    </source>
</evidence>
<name>A0ABR2NGH5_9ROSI</name>
<reference evidence="2 3" key="1">
    <citation type="journal article" date="2024" name="G3 (Bethesda)">
        <title>Genome assembly of Hibiscus sabdariffa L. provides insights into metabolisms of medicinal natural products.</title>
        <authorList>
            <person name="Kim T."/>
        </authorList>
    </citation>
    <scope>NUCLEOTIDE SEQUENCE [LARGE SCALE GENOMIC DNA]</scope>
    <source>
        <strain evidence="2">TK-2024</strain>
        <tissue evidence="2">Old leaves</tissue>
    </source>
</reference>